<evidence type="ECO:0000313" key="4">
    <source>
        <dbReference type="Proteomes" id="UP000606274"/>
    </source>
</evidence>
<dbReference type="Pfam" id="PF01612">
    <property type="entry name" value="DNA_pol_A_exo1"/>
    <property type="match status" value="1"/>
</dbReference>
<dbReference type="GO" id="GO:0003676">
    <property type="term" value="F:nucleic acid binding"/>
    <property type="evidence" value="ECO:0007669"/>
    <property type="project" value="InterPro"/>
</dbReference>
<dbReference type="AlphaFoldDB" id="A0A8T0AXL8"/>
<dbReference type="CDD" id="cd06148">
    <property type="entry name" value="Egl_like_exo"/>
    <property type="match status" value="1"/>
</dbReference>
<keyword evidence="4" id="KW-1185">Reference proteome</keyword>
<dbReference type="InterPro" id="IPR012337">
    <property type="entry name" value="RNaseH-like_sf"/>
</dbReference>
<gene>
    <name evidence="3" type="ORF">HF521_005421</name>
</gene>
<dbReference type="PANTHER" id="PTHR46628">
    <property type="entry name" value="PIRNA BIOGENESIS PROTEIN EXD1"/>
    <property type="match status" value="1"/>
</dbReference>
<dbReference type="SUPFAM" id="SSF53098">
    <property type="entry name" value="Ribonuclease H-like"/>
    <property type="match status" value="1"/>
</dbReference>
<evidence type="ECO:0000256" key="1">
    <source>
        <dbReference type="SAM" id="MobiDB-lite"/>
    </source>
</evidence>
<feature type="domain" description="3'-5' exonuclease" evidence="2">
    <location>
        <begin position="152"/>
        <end position="230"/>
    </location>
</feature>
<dbReference type="GO" id="GO:0008408">
    <property type="term" value="F:3'-5' exonuclease activity"/>
    <property type="evidence" value="ECO:0007669"/>
    <property type="project" value="InterPro"/>
</dbReference>
<dbReference type="GO" id="GO:0034587">
    <property type="term" value="P:piRNA processing"/>
    <property type="evidence" value="ECO:0007669"/>
    <property type="project" value="TreeGrafter"/>
</dbReference>
<name>A0A8T0AXL8_SILME</name>
<dbReference type="PANTHER" id="PTHR46628:SF1">
    <property type="entry name" value="PIRNA BIOGENESIS PROTEIN EXD1"/>
    <property type="match status" value="1"/>
</dbReference>
<evidence type="ECO:0000259" key="2">
    <source>
        <dbReference type="Pfam" id="PF01612"/>
    </source>
</evidence>
<sequence>MVSLDDYQFLERFKSKRIRLITKESTFEGIVQRINLNKTIILDDVVEIRSGSRFRGAKLFFGQEIQNVEFAPSSNTDPLEDEDHGKVGQLSLAEFQPYRSTLFDDGVIEEEEHSVNYVVVDEFHEKFGPALMHIRKQQVIGLGLDGVGAFQNERLCWLQVATKNNVYLFDILLLGARAFRNGLSTILESTNILKVMHDCRRISGCLSAQFGVNLLNVFDTQVADVMHFYAETGGFLPTRVSVLQEVINDHLKMPLSSLSIKDQLCREDQQVWYVRPCPAPLLKVMALSVIHLQPLRLVLLDALMSDYTSLVDSYLKSGQENPIHTEDIGKSGLELPHELREIDIIKRERQKRAVDHYNITKDGLLDRYNIKPISKPDSEIQEQPEVLDYSLDAGKRCPSFPETSTLEDGSVPDKKTASMPSLGRGLMLSAPLEPISESALRQTSTAKTEPFAFMGGVAQNRFCSLPVMGRGFFNKQL</sequence>
<dbReference type="InterPro" id="IPR036397">
    <property type="entry name" value="RNaseH_sf"/>
</dbReference>
<dbReference type="GO" id="GO:1990923">
    <property type="term" value="C:PET complex"/>
    <property type="evidence" value="ECO:0007669"/>
    <property type="project" value="TreeGrafter"/>
</dbReference>
<dbReference type="Proteomes" id="UP000606274">
    <property type="component" value="Unassembled WGS sequence"/>
</dbReference>
<dbReference type="EMBL" id="JABFDY010000015">
    <property type="protein sequence ID" value="KAF7697003.1"/>
    <property type="molecule type" value="Genomic_DNA"/>
</dbReference>
<proteinExistence type="predicted"/>
<dbReference type="InterPro" id="IPR002562">
    <property type="entry name" value="3'-5'_exonuclease_dom"/>
</dbReference>
<evidence type="ECO:0000313" key="3">
    <source>
        <dbReference type="EMBL" id="KAF7697003.1"/>
    </source>
</evidence>
<dbReference type="Gene3D" id="3.30.420.10">
    <property type="entry name" value="Ribonuclease H-like superfamily/Ribonuclease H"/>
    <property type="match status" value="1"/>
</dbReference>
<dbReference type="InterPro" id="IPR052144">
    <property type="entry name" value="piRNA_biogenesis_EXD1"/>
</dbReference>
<feature type="region of interest" description="Disordered" evidence="1">
    <location>
        <begin position="399"/>
        <end position="420"/>
    </location>
</feature>
<organism evidence="3 4">
    <name type="scientific">Silurus meridionalis</name>
    <name type="common">Southern catfish</name>
    <name type="synonym">Silurus soldatovi meridionalis</name>
    <dbReference type="NCBI Taxonomy" id="175797"/>
    <lineage>
        <taxon>Eukaryota</taxon>
        <taxon>Metazoa</taxon>
        <taxon>Chordata</taxon>
        <taxon>Craniata</taxon>
        <taxon>Vertebrata</taxon>
        <taxon>Euteleostomi</taxon>
        <taxon>Actinopterygii</taxon>
        <taxon>Neopterygii</taxon>
        <taxon>Teleostei</taxon>
        <taxon>Ostariophysi</taxon>
        <taxon>Siluriformes</taxon>
        <taxon>Siluridae</taxon>
        <taxon>Silurus</taxon>
    </lineage>
</organism>
<comment type="caution">
    <text evidence="3">The sequence shown here is derived from an EMBL/GenBank/DDBJ whole genome shotgun (WGS) entry which is preliminary data.</text>
</comment>
<protein>
    <recommendedName>
        <fullName evidence="2">3'-5' exonuclease domain-containing protein</fullName>
    </recommendedName>
</protein>
<dbReference type="OrthoDB" id="26838at2759"/>
<accession>A0A8T0AXL8</accession>
<reference evidence="3" key="1">
    <citation type="submission" date="2020-08" db="EMBL/GenBank/DDBJ databases">
        <title>Chromosome-level assembly of Southern catfish (Silurus meridionalis) provides insights into visual adaptation to the nocturnal and benthic lifestyles.</title>
        <authorList>
            <person name="Zhang Y."/>
            <person name="Wang D."/>
            <person name="Peng Z."/>
        </authorList>
    </citation>
    <scope>NUCLEOTIDE SEQUENCE</scope>
    <source>
        <strain evidence="3">SWU-2019-XX</strain>
        <tissue evidence="3">Muscle</tissue>
    </source>
</reference>